<reference evidence="1 2" key="1">
    <citation type="submission" date="2018-08" db="EMBL/GenBank/DDBJ databases">
        <title>Chitinophagaceae sp. K23C18032701, a novel bacterium isolated from forest soil.</title>
        <authorList>
            <person name="Wang C."/>
        </authorList>
    </citation>
    <scope>NUCLEOTIDE SEQUENCE [LARGE SCALE GENOMIC DNA]</scope>
    <source>
        <strain evidence="1 2">K23C18032701</strain>
    </source>
</reference>
<evidence type="ECO:0000313" key="2">
    <source>
        <dbReference type="Proteomes" id="UP000261284"/>
    </source>
</evidence>
<gene>
    <name evidence="1" type="ORF">DXN05_03435</name>
</gene>
<dbReference type="EMBL" id="QTJU01000001">
    <property type="protein sequence ID" value="RFM30037.1"/>
    <property type="molecule type" value="Genomic_DNA"/>
</dbReference>
<evidence type="ECO:0000313" key="1">
    <source>
        <dbReference type="EMBL" id="RFM30037.1"/>
    </source>
</evidence>
<organism evidence="1 2">
    <name type="scientific">Deminuibacter soli</name>
    <dbReference type="NCBI Taxonomy" id="2291815"/>
    <lineage>
        <taxon>Bacteria</taxon>
        <taxon>Pseudomonadati</taxon>
        <taxon>Bacteroidota</taxon>
        <taxon>Chitinophagia</taxon>
        <taxon>Chitinophagales</taxon>
        <taxon>Chitinophagaceae</taxon>
        <taxon>Deminuibacter</taxon>
    </lineage>
</organism>
<dbReference type="RefSeq" id="WP_116845793.1">
    <property type="nucleotide sequence ID" value="NZ_QTJU01000001.1"/>
</dbReference>
<keyword evidence="2" id="KW-1185">Reference proteome</keyword>
<sequence length="235" mass="27530">MQVTINDKLHDVPFDLADISLGQYLEYHQQYGRELDEAMQVIAKKEYDGDQDDTDLLRQMDIDAHIDNEALAWFSFWTKHDLFDVRQAPLIQPLLDRYRLFRSILQQAFTEAQQLPASVLWNGDEWTIQDFKINPASSMSFNEVITAKEVMRQLHTLGKGRWEAMPYLCAVYFRKKDEAFTDDMVIEGGERLTLMQQLPMPYVCQVAFFLTICVHTWMTTLAYSQEEVQEMPNLN</sequence>
<dbReference type="AlphaFoldDB" id="A0A3E1NQ59"/>
<proteinExistence type="predicted"/>
<comment type="caution">
    <text evidence="1">The sequence shown here is derived from an EMBL/GenBank/DDBJ whole genome shotgun (WGS) entry which is preliminary data.</text>
</comment>
<accession>A0A3E1NQ59</accession>
<dbReference type="Proteomes" id="UP000261284">
    <property type="component" value="Unassembled WGS sequence"/>
</dbReference>
<name>A0A3E1NQ59_9BACT</name>
<protein>
    <submittedName>
        <fullName evidence="1">Uncharacterized protein</fullName>
    </submittedName>
</protein>
<dbReference type="OrthoDB" id="1258624at2"/>